<reference evidence="5 6" key="1">
    <citation type="journal article" date="2019" name="Emerg. Microbes Infect.">
        <title>Comprehensive subspecies identification of 175 nontuberculous mycobacteria species based on 7547 genomic profiles.</title>
        <authorList>
            <person name="Matsumoto Y."/>
            <person name="Kinjo T."/>
            <person name="Motooka D."/>
            <person name="Nabeya D."/>
            <person name="Jung N."/>
            <person name="Uechi K."/>
            <person name="Horii T."/>
            <person name="Iida T."/>
            <person name="Fujita J."/>
            <person name="Nakamura S."/>
        </authorList>
    </citation>
    <scope>NUCLEOTIDE SEQUENCE [LARGE SCALE GENOMIC DNA]</scope>
    <source>
        <strain evidence="5 6">JCM 6391</strain>
    </source>
</reference>
<dbReference type="PANTHER" id="PTHR43201">
    <property type="entry name" value="ACYL-COA SYNTHETASE"/>
    <property type="match status" value="1"/>
</dbReference>
<gene>
    <name evidence="5" type="ORF">MNVM_26520</name>
</gene>
<dbReference type="InterPro" id="IPR042099">
    <property type="entry name" value="ANL_N_sf"/>
</dbReference>
<evidence type="ECO:0000313" key="6">
    <source>
        <dbReference type="Proteomes" id="UP000466997"/>
    </source>
</evidence>
<keyword evidence="6" id="KW-1185">Reference proteome</keyword>
<dbReference type="InterPro" id="IPR045851">
    <property type="entry name" value="AMP-bd_C_sf"/>
</dbReference>
<dbReference type="GO" id="GO:0006631">
    <property type="term" value="P:fatty acid metabolic process"/>
    <property type="evidence" value="ECO:0007669"/>
    <property type="project" value="TreeGrafter"/>
</dbReference>
<evidence type="ECO:0000256" key="1">
    <source>
        <dbReference type="ARBA" id="ARBA00006432"/>
    </source>
</evidence>
<dbReference type="InterPro" id="IPR025110">
    <property type="entry name" value="AMP-bd_C"/>
</dbReference>
<feature type="domain" description="AMP-dependent synthetase/ligase" evidence="3">
    <location>
        <begin position="64"/>
        <end position="414"/>
    </location>
</feature>
<dbReference type="Pfam" id="PF13193">
    <property type="entry name" value="AMP-binding_C"/>
    <property type="match status" value="1"/>
</dbReference>
<organism evidence="5 6">
    <name type="scientific">Mycobacterium novum</name>
    <dbReference type="NCBI Taxonomy" id="2492438"/>
    <lineage>
        <taxon>Bacteria</taxon>
        <taxon>Bacillati</taxon>
        <taxon>Actinomycetota</taxon>
        <taxon>Actinomycetes</taxon>
        <taxon>Mycobacteriales</taxon>
        <taxon>Mycobacteriaceae</taxon>
        <taxon>Mycobacterium</taxon>
    </lineage>
</organism>
<dbReference type="AlphaFoldDB" id="A0A7I7JQQ8"/>
<dbReference type="Gene3D" id="3.40.50.12780">
    <property type="entry name" value="N-terminal domain of ligase-like"/>
    <property type="match status" value="1"/>
</dbReference>
<sequence length="561" mass="59822">MAFSDQENNIAGNMRKIPDDLVRHYEANGWWTRETLGDLLGDGLSRGADNHFEVHSAVRPWVGTFGEVELTARRLAAGLRARGVGPGDVVAFQLPNWMEAAATFWAAAFLGAVVVPVVHFYGPKELGYILAASKPRVFITAEKFGRMSYRPELAADIPIVGVVGGRPASVVGGRPASVVGGRPASVVGGRPASVVGQDFDELLAAEPMAGILATDPGAPALIAFTSGTTRDPKGVIHSHQTLCFETRQLLDNYPKDRGRQLTATPVGHFIGMLGAFLIPVLESAPIDLADTWDPGQVLELMTSQGVSIGGGPPYFVTSLLDHPGFATEHLKHIPNVGLGGATVPAAVTRRLADLGIYVYRSYGSTEHPSITGSTASAPEDKRLFTDGDARPGVEIRLAPDGEILSRGPDLCLGYTDDALTEAAFDAEGWYHTGDIGVLDADGYLTITDRKADVIIRGGENISAVEVEEVLLAMPPIAEAVVVASPDARLGERAAAVVRLKLGFATPTMPELRAHFERMGVARQKWPEELHVVEDFPRTASGKVQKYRVRQGLASEVAPTPL</sequence>
<dbReference type="SUPFAM" id="SSF56801">
    <property type="entry name" value="Acetyl-CoA synthetase-like"/>
    <property type="match status" value="1"/>
</dbReference>
<dbReference type="Gene3D" id="3.30.300.30">
    <property type="match status" value="1"/>
</dbReference>
<protein>
    <submittedName>
        <fullName evidence="5">Long-chain-fatty-acid--CoA ligase</fullName>
    </submittedName>
</protein>
<dbReference type="GO" id="GO:0031956">
    <property type="term" value="F:medium-chain fatty acid-CoA ligase activity"/>
    <property type="evidence" value="ECO:0007669"/>
    <property type="project" value="TreeGrafter"/>
</dbReference>
<evidence type="ECO:0000313" key="5">
    <source>
        <dbReference type="EMBL" id="BBX13571.1"/>
    </source>
</evidence>
<dbReference type="Pfam" id="PF00501">
    <property type="entry name" value="AMP-binding"/>
    <property type="match status" value="1"/>
</dbReference>
<accession>A0A7I7JQQ8</accession>
<dbReference type="PANTHER" id="PTHR43201:SF5">
    <property type="entry name" value="MEDIUM-CHAIN ACYL-COA LIGASE ACSF2, MITOCHONDRIAL"/>
    <property type="match status" value="1"/>
</dbReference>
<evidence type="ECO:0000256" key="2">
    <source>
        <dbReference type="ARBA" id="ARBA00022598"/>
    </source>
</evidence>
<dbReference type="InterPro" id="IPR000873">
    <property type="entry name" value="AMP-dep_synth/lig_dom"/>
</dbReference>
<dbReference type="EMBL" id="AP022562">
    <property type="protein sequence ID" value="BBX13571.1"/>
    <property type="molecule type" value="Genomic_DNA"/>
</dbReference>
<dbReference type="Proteomes" id="UP000466997">
    <property type="component" value="Chromosome"/>
</dbReference>
<evidence type="ECO:0000259" key="4">
    <source>
        <dbReference type="Pfam" id="PF13193"/>
    </source>
</evidence>
<comment type="similarity">
    <text evidence="1">Belongs to the ATP-dependent AMP-binding enzyme family.</text>
</comment>
<feature type="domain" description="AMP-binding enzyme C-terminal" evidence="4">
    <location>
        <begin position="465"/>
        <end position="542"/>
    </location>
</feature>
<name>A0A7I7JQQ8_9MYCO</name>
<keyword evidence="2 5" id="KW-0436">Ligase</keyword>
<proteinExistence type="inferred from homology"/>
<dbReference type="KEGG" id="mnm:MNVM_26520"/>
<evidence type="ECO:0000259" key="3">
    <source>
        <dbReference type="Pfam" id="PF00501"/>
    </source>
</evidence>